<keyword evidence="2" id="KW-1185">Reference proteome</keyword>
<organism evidence="1 2">
    <name type="scientific">Rapidithrix thailandica</name>
    <dbReference type="NCBI Taxonomy" id="413964"/>
    <lineage>
        <taxon>Bacteria</taxon>
        <taxon>Pseudomonadati</taxon>
        <taxon>Bacteroidota</taxon>
        <taxon>Cytophagia</taxon>
        <taxon>Cytophagales</taxon>
        <taxon>Flammeovirgaceae</taxon>
        <taxon>Rapidithrix</taxon>
    </lineage>
</organism>
<dbReference type="AlphaFoldDB" id="A0AAW9S141"/>
<dbReference type="EMBL" id="JBDKWZ010000003">
    <property type="protein sequence ID" value="MEN7547553.1"/>
    <property type="molecule type" value="Genomic_DNA"/>
</dbReference>
<accession>A0AAW9S141</accession>
<name>A0AAW9S141_9BACT</name>
<sequence>MQNIEIHYHYWKAIEEVLEDKGRISIKDLKRLYLQDGTLYRKIIHAILEEDKEAYIYTVINNRLCSDVLILDGEQKVKRVFFMPFLSESKKVTYYISGIKNKPEAIAEVEDETANKLLALESEMINQMYQARYIKNWESEEVKKRIKEMQNTFYKYQYCMFFEVFMGEEIIGSIERFALHFNYQIVKTKIACSEHSIRLNDFLNKKNFIPPNEKDIINHWILEKKGLKRVEEGIPTYKRMEETDYLKLAKVKTELIEKELEETTTNGLITNFTINDYLTPEFGTVDIYGVLREEGIIDHTNEVIDPRKYPKEFFRGVLDELKGDIIKAKLKEVEGKFYLSIGYSEYKVTPNAKSSKHGKKSSFELGKEFVKEHIKKIT</sequence>
<dbReference type="RefSeq" id="WP_346820340.1">
    <property type="nucleotide sequence ID" value="NZ_JBDKWZ010000003.1"/>
</dbReference>
<dbReference type="Proteomes" id="UP001403385">
    <property type="component" value="Unassembled WGS sequence"/>
</dbReference>
<reference evidence="1 2" key="1">
    <citation type="submission" date="2024-04" db="EMBL/GenBank/DDBJ databases">
        <title>Novel genus in family Flammeovirgaceae.</title>
        <authorList>
            <person name="Nguyen T.H."/>
            <person name="Vuong T.Q."/>
            <person name="Le H."/>
            <person name="Kim S.-G."/>
        </authorList>
    </citation>
    <scope>NUCLEOTIDE SEQUENCE [LARGE SCALE GENOMIC DNA]</scope>
    <source>
        <strain evidence="1 2">JCM 23209</strain>
    </source>
</reference>
<evidence type="ECO:0000313" key="2">
    <source>
        <dbReference type="Proteomes" id="UP001403385"/>
    </source>
</evidence>
<evidence type="ECO:0000313" key="1">
    <source>
        <dbReference type="EMBL" id="MEN7547553.1"/>
    </source>
</evidence>
<protein>
    <submittedName>
        <fullName evidence="1">Uncharacterized protein</fullName>
    </submittedName>
</protein>
<comment type="caution">
    <text evidence="1">The sequence shown here is derived from an EMBL/GenBank/DDBJ whole genome shotgun (WGS) entry which is preliminary data.</text>
</comment>
<proteinExistence type="predicted"/>
<gene>
    <name evidence="1" type="ORF">AAG747_06530</name>
</gene>